<dbReference type="RefSeq" id="WP_392394137.1">
    <property type="nucleotide sequence ID" value="NZ_JAURTK010000004.1"/>
</dbReference>
<evidence type="ECO:0000313" key="2">
    <source>
        <dbReference type="EMBL" id="MDP9648116.1"/>
    </source>
</evidence>
<dbReference type="InterPro" id="IPR004843">
    <property type="entry name" value="Calcineurin-like_PHP"/>
</dbReference>
<evidence type="ECO:0000259" key="1">
    <source>
        <dbReference type="Pfam" id="PF00149"/>
    </source>
</evidence>
<dbReference type="PANTHER" id="PTHR37844:SF2">
    <property type="entry name" value="SER_THR PROTEIN PHOSPHATASE SUPERFAMILY (AFU_ORTHOLOGUE AFUA_1G14840)"/>
    <property type="match status" value="1"/>
</dbReference>
<dbReference type="InterPro" id="IPR029052">
    <property type="entry name" value="Metallo-depent_PP-like"/>
</dbReference>
<dbReference type="AlphaFoldDB" id="A0AB73IEG5"/>
<dbReference type="Pfam" id="PF00149">
    <property type="entry name" value="Metallophos"/>
    <property type="match status" value="1"/>
</dbReference>
<protein>
    <submittedName>
        <fullName evidence="2">Phosphodiesterase</fullName>
    </submittedName>
</protein>
<dbReference type="GO" id="GO:0016787">
    <property type="term" value="F:hydrolase activity"/>
    <property type="evidence" value="ECO:0007669"/>
    <property type="project" value="InterPro"/>
</dbReference>
<accession>A0AB73IEG5</accession>
<proteinExistence type="predicted"/>
<gene>
    <name evidence="2" type="ORF">J2793_003562</name>
</gene>
<organism evidence="2 3">
    <name type="scientific">Paraburkholderia caledonica</name>
    <dbReference type="NCBI Taxonomy" id="134536"/>
    <lineage>
        <taxon>Bacteria</taxon>
        <taxon>Pseudomonadati</taxon>
        <taxon>Pseudomonadota</taxon>
        <taxon>Betaproteobacteria</taxon>
        <taxon>Burkholderiales</taxon>
        <taxon>Burkholderiaceae</taxon>
        <taxon>Paraburkholderia</taxon>
    </lineage>
</organism>
<dbReference type="PANTHER" id="PTHR37844">
    <property type="entry name" value="SER/THR PROTEIN PHOSPHATASE SUPERFAMILY (AFU_ORTHOLOGUE AFUA_1G14840)"/>
    <property type="match status" value="1"/>
</dbReference>
<dbReference type="SUPFAM" id="SSF56300">
    <property type="entry name" value="Metallo-dependent phosphatases"/>
    <property type="match status" value="1"/>
</dbReference>
<evidence type="ECO:0000313" key="3">
    <source>
        <dbReference type="Proteomes" id="UP001229486"/>
    </source>
</evidence>
<name>A0AB73IEG5_9BURK</name>
<comment type="caution">
    <text evidence="2">The sequence shown here is derived from an EMBL/GenBank/DDBJ whole genome shotgun (WGS) entry which is preliminary data.</text>
</comment>
<dbReference type="Gene3D" id="3.60.21.10">
    <property type="match status" value="1"/>
</dbReference>
<sequence length="272" mass="30442">MKIRVLSDLHLENDEPELIPHAQADLVVLAGDIHNHAAGPRWAAQAFDGAVPVVYVPGNHEYYDGEFGALESALHDAAAQVDNVHVLNNAALVDPQGRWRVLGTTLWTDFALFGADSAALEESIEASRRAMLDFRGLIQMNWPQDSQKYAEDSSRDFTPGDSLALHRHARAWLEHELAKPFAGQTIVVTHHAPHRSSLAERYAQDRVSAGFVNHLPELVRTPVALWIHGHTHTPFDYTVNGTRVVCNPRGYFDRRSGQWENPQFAWDKVVEI</sequence>
<dbReference type="EMBL" id="JAURTK010000004">
    <property type="protein sequence ID" value="MDP9648116.1"/>
    <property type="molecule type" value="Genomic_DNA"/>
</dbReference>
<reference evidence="2" key="1">
    <citation type="submission" date="2023-07" db="EMBL/GenBank/DDBJ databases">
        <title>Sorghum-associated microbial communities from plants grown in Nebraska, USA.</title>
        <authorList>
            <person name="Schachtman D."/>
        </authorList>
    </citation>
    <scope>NUCLEOTIDE SEQUENCE</scope>
    <source>
        <strain evidence="2">DS1061</strain>
    </source>
</reference>
<feature type="domain" description="Calcineurin-like phosphoesterase" evidence="1">
    <location>
        <begin position="1"/>
        <end position="234"/>
    </location>
</feature>
<dbReference type="Proteomes" id="UP001229486">
    <property type="component" value="Unassembled WGS sequence"/>
</dbReference>